<dbReference type="AlphaFoldDB" id="A0A1I1M2U9"/>
<dbReference type="Gene3D" id="1.10.150.130">
    <property type="match status" value="1"/>
</dbReference>
<comment type="similarity">
    <text evidence="1">Belongs to the 'phage' integrase family.</text>
</comment>
<evidence type="ECO:0000256" key="2">
    <source>
        <dbReference type="ARBA" id="ARBA00023125"/>
    </source>
</evidence>
<evidence type="ECO:0000313" key="7">
    <source>
        <dbReference type="EMBL" id="SFC79694.1"/>
    </source>
</evidence>
<keyword evidence="3" id="KW-0233">DNA recombination</keyword>
<dbReference type="SUPFAM" id="SSF56349">
    <property type="entry name" value="DNA breaking-rejoining enzymes"/>
    <property type="match status" value="1"/>
</dbReference>
<evidence type="ECO:0000256" key="1">
    <source>
        <dbReference type="ARBA" id="ARBA00008857"/>
    </source>
</evidence>
<dbReference type="EMBL" id="FOKQ01000021">
    <property type="protein sequence ID" value="SFC79694.1"/>
    <property type="molecule type" value="Genomic_DNA"/>
</dbReference>
<dbReference type="InterPro" id="IPR050090">
    <property type="entry name" value="Tyrosine_recombinase_XerCD"/>
</dbReference>
<dbReference type="InterPro" id="IPR002104">
    <property type="entry name" value="Integrase_catalytic"/>
</dbReference>
<dbReference type="PANTHER" id="PTHR30349">
    <property type="entry name" value="PHAGE INTEGRASE-RELATED"/>
    <property type="match status" value="1"/>
</dbReference>
<dbReference type="InterPro" id="IPR010998">
    <property type="entry name" value="Integrase_recombinase_N"/>
</dbReference>
<feature type="domain" description="Core-binding (CB)" evidence="6">
    <location>
        <begin position="111"/>
        <end position="194"/>
    </location>
</feature>
<sequence length="407" mass="46267">MGEYINNMPIPELINELDSYMVSLGYTASTLRHHRQAWNALKNLALAEGATHFSKELGFKLLREHYKIDPYESNLSEYKSVVRRSVMLLLEFQISGSIAKRLPKGEYEFPAGFKTAGDQFMEYMTESNLAPGTLYNYRMLIFRATLFFVNHKASDFKSLNNDVINLYLKTFAGYSKAYIATNVQVLSKFLIFANEHGYTDKVFKFPAVTVFKDRRVSEYYTAEEVSKILSSIDRGNALGKRNYAMVLLGARYGLRISDILSLKLNELDFENNRISIIQQKTGNPLELDMLPDVGWALIDYLKNGRPYVDCDNVFLCHTHPYKAFTRGVTMQSMLRQYALSAGIWKAGSEKRCSFHMLRYSLASDLIQQGVSLTTISGILGHSELNVTTLYTQLDVPQLKACALEVPV</sequence>
<dbReference type="CDD" id="cd01188">
    <property type="entry name" value="INT_RitA_C_like"/>
    <property type="match status" value="1"/>
</dbReference>
<dbReference type="RefSeq" id="WP_074962058.1">
    <property type="nucleotide sequence ID" value="NZ_FOKQ01000021.1"/>
</dbReference>
<evidence type="ECO:0000259" key="5">
    <source>
        <dbReference type="PROSITE" id="PS51898"/>
    </source>
</evidence>
<keyword evidence="2 4" id="KW-0238">DNA-binding</keyword>
<dbReference type="Gene3D" id="1.10.443.10">
    <property type="entry name" value="Intergrase catalytic core"/>
    <property type="match status" value="1"/>
</dbReference>
<protein>
    <submittedName>
        <fullName evidence="7">Site-specific recombinase XerD</fullName>
    </submittedName>
</protein>
<dbReference type="InterPro" id="IPR044068">
    <property type="entry name" value="CB"/>
</dbReference>
<feature type="domain" description="Tyr recombinase" evidence="5">
    <location>
        <begin position="215"/>
        <end position="403"/>
    </location>
</feature>
<reference evidence="7 8" key="1">
    <citation type="submission" date="2016-10" db="EMBL/GenBank/DDBJ databases">
        <authorList>
            <person name="de Groot N.N."/>
        </authorList>
    </citation>
    <scope>NUCLEOTIDE SEQUENCE [LARGE SCALE GENOMIC DNA]</scope>
    <source>
        <strain evidence="7 8">AR67</strain>
    </source>
</reference>
<dbReference type="PANTHER" id="PTHR30349:SF41">
    <property type="entry name" value="INTEGRASE_RECOMBINASE PROTEIN MJ0367-RELATED"/>
    <property type="match status" value="1"/>
</dbReference>
<evidence type="ECO:0000313" key="8">
    <source>
        <dbReference type="Proteomes" id="UP000182192"/>
    </source>
</evidence>
<proteinExistence type="inferred from homology"/>
<organism evidence="7 8">
    <name type="scientific">Ruminococcus albus</name>
    <dbReference type="NCBI Taxonomy" id="1264"/>
    <lineage>
        <taxon>Bacteria</taxon>
        <taxon>Bacillati</taxon>
        <taxon>Bacillota</taxon>
        <taxon>Clostridia</taxon>
        <taxon>Eubacteriales</taxon>
        <taxon>Oscillospiraceae</taxon>
        <taxon>Ruminococcus</taxon>
    </lineage>
</organism>
<dbReference type="GO" id="GO:0015074">
    <property type="term" value="P:DNA integration"/>
    <property type="evidence" value="ECO:0007669"/>
    <property type="project" value="InterPro"/>
</dbReference>
<accession>A0A1I1M2U9</accession>
<dbReference type="PROSITE" id="PS51900">
    <property type="entry name" value="CB"/>
    <property type="match status" value="1"/>
</dbReference>
<dbReference type="InterPro" id="IPR013762">
    <property type="entry name" value="Integrase-like_cat_sf"/>
</dbReference>
<dbReference type="GO" id="GO:0006310">
    <property type="term" value="P:DNA recombination"/>
    <property type="evidence" value="ECO:0007669"/>
    <property type="project" value="UniProtKB-KW"/>
</dbReference>
<dbReference type="Pfam" id="PF00589">
    <property type="entry name" value="Phage_integrase"/>
    <property type="match status" value="1"/>
</dbReference>
<dbReference type="PROSITE" id="PS51898">
    <property type="entry name" value="TYR_RECOMBINASE"/>
    <property type="match status" value="1"/>
</dbReference>
<evidence type="ECO:0000256" key="3">
    <source>
        <dbReference type="ARBA" id="ARBA00023172"/>
    </source>
</evidence>
<evidence type="ECO:0000259" key="6">
    <source>
        <dbReference type="PROSITE" id="PS51900"/>
    </source>
</evidence>
<dbReference type="GO" id="GO:0003677">
    <property type="term" value="F:DNA binding"/>
    <property type="evidence" value="ECO:0007669"/>
    <property type="project" value="UniProtKB-UniRule"/>
</dbReference>
<dbReference type="Proteomes" id="UP000182192">
    <property type="component" value="Unassembled WGS sequence"/>
</dbReference>
<name>A0A1I1M2U9_RUMAL</name>
<dbReference type="InterPro" id="IPR011010">
    <property type="entry name" value="DNA_brk_join_enz"/>
</dbReference>
<evidence type="ECO:0000256" key="4">
    <source>
        <dbReference type="PROSITE-ProRule" id="PRU01248"/>
    </source>
</evidence>
<gene>
    <name evidence="7" type="ORF">SAMN02910406_02400</name>
</gene>